<dbReference type="SUPFAM" id="SSF51905">
    <property type="entry name" value="FAD/NAD(P)-binding domain"/>
    <property type="match status" value="1"/>
</dbReference>
<dbReference type="PANTHER" id="PTHR11552">
    <property type="entry name" value="GLUCOSE-METHANOL-CHOLINE GMC OXIDOREDUCTASE"/>
    <property type="match status" value="1"/>
</dbReference>
<comment type="similarity">
    <text evidence="1">Belongs to the GMC oxidoreductase family.</text>
</comment>
<feature type="binding site" evidence="2">
    <location>
        <begin position="83"/>
        <end position="86"/>
    </location>
    <ligand>
        <name>FAD</name>
        <dbReference type="ChEBI" id="CHEBI:57692"/>
    </ligand>
</feature>
<accession>A0A9P4V5F3</accession>
<dbReference type="OrthoDB" id="269227at2759"/>
<dbReference type="InterPro" id="IPR036188">
    <property type="entry name" value="FAD/NAD-bd_sf"/>
</dbReference>
<evidence type="ECO:0000256" key="1">
    <source>
        <dbReference type="ARBA" id="ARBA00010790"/>
    </source>
</evidence>
<dbReference type="EMBL" id="ML996118">
    <property type="protein sequence ID" value="KAF2737218.1"/>
    <property type="molecule type" value="Genomic_DNA"/>
</dbReference>
<dbReference type="Gene3D" id="3.50.50.60">
    <property type="entry name" value="FAD/NAD(P)-binding domain"/>
    <property type="match status" value="1"/>
</dbReference>
<evidence type="ECO:0000313" key="5">
    <source>
        <dbReference type="Proteomes" id="UP000799444"/>
    </source>
</evidence>
<feature type="domain" description="Glucose-methanol-choline oxidoreductase N-terminal" evidence="3">
    <location>
        <begin position="245"/>
        <end position="259"/>
    </location>
</feature>
<comment type="cofactor">
    <cofactor evidence="2">
        <name>FAD</name>
        <dbReference type="ChEBI" id="CHEBI:57692"/>
    </cofactor>
</comment>
<evidence type="ECO:0000256" key="2">
    <source>
        <dbReference type="PIRSR" id="PIRSR000137-2"/>
    </source>
</evidence>
<evidence type="ECO:0000313" key="4">
    <source>
        <dbReference type="EMBL" id="KAF2737218.1"/>
    </source>
</evidence>
<dbReference type="Gene3D" id="3.30.560.10">
    <property type="entry name" value="Glucose Oxidase, domain 3"/>
    <property type="match status" value="1"/>
</dbReference>
<proteinExistence type="inferred from homology"/>
<dbReference type="PIRSF" id="PIRSF000137">
    <property type="entry name" value="Alcohol_oxidase"/>
    <property type="match status" value="1"/>
</dbReference>
<keyword evidence="2" id="KW-0285">Flavoprotein</keyword>
<keyword evidence="5" id="KW-1185">Reference proteome</keyword>
<dbReference type="InterPro" id="IPR007867">
    <property type="entry name" value="GMC_OxRtase_C"/>
</dbReference>
<organism evidence="4 5">
    <name type="scientific">Polyplosphaeria fusca</name>
    <dbReference type="NCBI Taxonomy" id="682080"/>
    <lineage>
        <taxon>Eukaryota</taxon>
        <taxon>Fungi</taxon>
        <taxon>Dikarya</taxon>
        <taxon>Ascomycota</taxon>
        <taxon>Pezizomycotina</taxon>
        <taxon>Dothideomycetes</taxon>
        <taxon>Pleosporomycetidae</taxon>
        <taxon>Pleosporales</taxon>
        <taxon>Tetraplosphaeriaceae</taxon>
        <taxon>Polyplosphaeria</taxon>
    </lineage>
</organism>
<dbReference type="GO" id="GO:0016614">
    <property type="term" value="F:oxidoreductase activity, acting on CH-OH group of donors"/>
    <property type="evidence" value="ECO:0007669"/>
    <property type="project" value="InterPro"/>
</dbReference>
<dbReference type="AlphaFoldDB" id="A0A9P4V5F3"/>
<reference evidence="4" key="1">
    <citation type="journal article" date="2020" name="Stud. Mycol.">
        <title>101 Dothideomycetes genomes: a test case for predicting lifestyles and emergence of pathogens.</title>
        <authorList>
            <person name="Haridas S."/>
            <person name="Albert R."/>
            <person name="Binder M."/>
            <person name="Bloem J."/>
            <person name="Labutti K."/>
            <person name="Salamov A."/>
            <person name="Andreopoulos B."/>
            <person name="Baker S."/>
            <person name="Barry K."/>
            <person name="Bills G."/>
            <person name="Bluhm B."/>
            <person name="Cannon C."/>
            <person name="Castanera R."/>
            <person name="Culley D."/>
            <person name="Daum C."/>
            <person name="Ezra D."/>
            <person name="Gonzalez J."/>
            <person name="Henrissat B."/>
            <person name="Kuo A."/>
            <person name="Liang C."/>
            <person name="Lipzen A."/>
            <person name="Lutzoni F."/>
            <person name="Magnuson J."/>
            <person name="Mondo S."/>
            <person name="Nolan M."/>
            <person name="Ohm R."/>
            <person name="Pangilinan J."/>
            <person name="Park H.-J."/>
            <person name="Ramirez L."/>
            <person name="Alfaro M."/>
            <person name="Sun H."/>
            <person name="Tritt A."/>
            <person name="Yoshinaga Y."/>
            <person name="Zwiers L.-H."/>
            <person name="Turgeon B."/>
            <person name="Goodwin S."/>
            <person name="Spatafora J."/>
            <person name="Crous P."/>
            <person name="Grigoriev I."/>
        </authorList>
    </citation>
    <scope>NUCLEOTIDE SEQUENCE</scope>
    <source>
        <strain evidence="4">CBS 125425</strain>
    </source>
</reference>
<keyword evidence="2" id="KW-0274">FAD</keyword>
<dbReference type="InterPro" id="IPR000172">
    <property type="entry name" value="GMC_OxRdtase_N"/>
</dbReference>
<gene>
    <name evidence="4" type="ORF">EJ04DRAFT_594185</name>
</gene>
<dbReference type="PANTHER" id="PTHR11552:SF123">
    <property type="entry name" value="GMC OXIDOREDUCTASE (AFU_ORTHOLOGUE AFUA_2G01770)-RELATED"/>
    <property type="match status" value="1"/>
</dbReference>
<sequence length="547" mass="59498">MSSSSDFDYIIVGGGTAGVVVASRLSQYDPETKVAILEHGPNAIDDPRVLNPFHYSTVPQPDCNDRKIWNPAGRMLSGSSGVNIAVWMRASSTDYALIAKRAGHERFKFENLLPFFKRTETYWDKTADANYHGFEGPIHTVGGVKFPLAEYVQTTASTLGHPIGDKAMQGDPTGLSELVQAWKATSATTSTRQHSAKVYDLSRVDVRCQSPVARVLFNGDKVATGVELVSGESLYARKEIIVSCGTQKTPQVLMLSGIGPYSELSKHGIEQITNSPGVGQNLFDHLSVGQYFKLKNPGKGFALPFEGTMKPEYRLGTPLDYNMSSNIPPSALKPSLIADKVLGAHDGTHPHLQSKRCHFMNLPLYLPILAVPEHFPDIEPLGGKHMAFTSLHLLPIARGTVTLCSANPNDEPVIDPKFLSTATDRFILRTAIRHTLLFTETSPLADEIEGETPPVGWRALTSKSTDEEIEDRMRQFTGTIAHPMGTCALGTVLDSEFRVKGVQGLRVCDASVLPEPIGAMPSQTVYALAELCADLIAGRALETVEVE</sequence>
<dbReference type="Pfam" id="PF05199">
    <property type="entry name" value="GMC_oxred_C"/>
    <property type="match status" value="1"/>
</dbReference>
<dbReference type="SUPFAM" id="SSF54373">
    <property type="entry name" value="FAD-linked reductases, C-terminal domain"/>
    <property type="match status" value="1"/>
</dbReference>
<dbReference type="PROSITE" id="PS00624">
    <property type="entry name" value="GMC_OXRED_2"/>
    <property type="match status" value="1"/>
</dbReference>
<dbReference type="Pfam" id="PF00732">
    <property type="entry name" value="GMC_oxred_N"/>
    <property type="match status" value="1"/>
</dbReference>
<feature type="binding site" evidence="2">
    <location>
        <position position="212"/>
    </location>
    <ligand>
        <name>FAD</name>
        <dbReference type="ChEBI" id="CHEBI:57692"/>
    </ligand>
</feature>
<dbReference type="Proteomes" id="UP000799444">
    <property type="component" value="Unassembled WGS sequence"/>
</dbReference>
<dbReference type="GO" id="GO:0050660">
    <property type="term" value="F:flavin adenine dinucleotide binding"/>
    <property type="evidence" value="ECO:0007669"/>
    <property type="project" value="InterPro"/>
</dbReference>
<protein>
    <submittedName>
        <fullName evidence="4">Mitochondrial putative choline dehydrogenase</fullName>
    </submittedName>
</protein>
<comment type="caution">
    <text evidence="4">The sequence shown here is derived from an EMBL/GenBank/DDBJ whole genome shotgun (WGS) entry which is preliminary data.</text>
</comment>
<dbReference type="InterPro" id="IPR012132">
    <property type="entry name" value="GMC_OxRdtase"/>
</dbReference>
<evidence type="ECO:0000259" key="3">
    <source>
        <dbReference type="PROSITE" id="PS00624"/>
    </source>
</evidence>
<name>A0A9P4V5F3_9PLEO</name>